<evidence type="ECO:0008006" key="5">
    <source>
        <dbReference type="Google" id="ProtNLM"/>
    </source>
</evidence>
<keyword evidence="2" id="KW-0732">Signal</keyword>
<dbReference type="Proteomes" id="UP000516052">
    <property type="component" value="Chromosome"/>
</dbReference>
<evidence type="ECO:0000313" key="3">
    <source>
        <dbReference type="EMBL" id="QNP70574.1"/>
    </source>
</evidence>
<keyword evidence="4" id="KW-1185">Reference proteome</keyword>
<organism evidence="3 4">
    <name type="scientific">Streptomyces roseirectus</name>
    <dbReference type="NCBI Taxonomy" id="2768066"/>
    <lineage>
        <taxon>Bacteria</taxon>
        <taxon>Bacillati</taxon>
        <taxon>Actinomycetota</taxon>
        <taxon>Actinomycetes</taxon>
        <taxon>Kitasatosporales</taxon>
        <taxon>Streptomycetaceae</taxon>
        <taxon>Streptomyces</taxon>
    </lineage>
</organism>
<feature type="region of interest" description="Disordered" evidence="1">
    <location>
        <begin position="75"/>
        <end position="97"/>
    </location>
</feature>
<dbReference type="RefSeq" id="WP_187747585.1">
    <property type="nucleotide sequence ID" value="NZ_CP060828.1"/>
</dbReference>
<protein>
    <recommendedName>
        <fullName evidence="5">ATP-binding protein</fullName>
    </recommendedName>
</protein>
<sequence>MPQHQNVPSSSTGRRALAALATAGVALGAGAGAAVAAEAPVVDAVRANPSSLGQMDAEAGLQGALGALPHATGAVTGLKPNPLAGTGVDPLDNGAGTQLADFQPIATQALTGPVAQAQSIGSMPVVGEVAGLLKG</sequence>
<gene>
    <name evidence="3" type="ORF">IAG44_14770</name>
</gene>
<reference evidence="3 4" key="1">
    <citation type="submission" date="2020-08" db="EMBL/GenBank/DDBJ databases">
        <title>A novel species.</title>
        <authorList>
            <person name="Gao J."/>
        </authorList>
    </citation>
    <scope>NUCLEOTIDE SEQUENCE [LARGE SCALE GENOMIC DNA]</scope>
    <source>
        <strain evidence="3 4">CRXT-G-22</strain>
    </source>
</reference>
<evidence type="ECO:0000313" key="4">
    <source>
        <dbReference type="Proteomes" id="UP000516052"/>
    </source>
</evidence>
<accession>A0A7H0ICQ8</accession>
<evidence type="ECO:0000256" key="2">
    <source>
        <dbReference type="SAM" id="SignalP"/>
    </source>
</evidence>
<feature type="chain" id="PRO_5028896807" description="ATP-binding protein" evidence="2">
    <location>
        <begin position="37"/>
        <end position="135"/>
    </location>
</feature>
<dbReference type="EMBL" id="CP060828">
    <property type="protein sequence ID" value="QNP70574.1"/>
    <property type="molecule type" value="Genomic_DNA"/>
</dbReference>
<dbReference type="KEGG" id="sroi:IAG44_14770"/>
<dbReference type="InterPro" id="IPR006311">
    <property type="entry name" value="TAT_signal"/>
</dbReference>
<proteinExistence type="predicted"/>
<dbReference type="PROSITE" id="PS51318">
    <property type="entry name" value="TAT"/>
    <property type="match status" value="1"/>
</dbReference>
<feature type="signal peptide" evidence="2">
    <location>
        <begin position="1"/>
        <end position="36"/>
    </location>
</feature>
<dbReference type="AlphaFoldDB" id="A0A7H0ICQ8"/>
<name>A0A7H0ICQ8_9ACTN</name>
<evidence type="ECO:0000256" key="1">
    <source>
        <dbReference type="SAM" id="MobiDB-lite"/>
    </source>
</evidence>